<dbReference type="AlphaFoldDB" id="A0AAD9R894"/>
<gene>
    <name evidence="1" type="ORF">KPH14_012933</name>
</gene>
<protein>
    <submittedName>
        <fullName evidence="1">Uncharacterized protein</fullName>
    </submittedName>
</protein>
<reference evidence="1" key="2">
    <citation type="journal article" date="2023" name="Commun. Biol.">
        <title>Intrasexual cuticular hydrocarbon dimorphism in a wasp sheds light on hydrocarbon biosynthesis genes in Hymenoptera.</title>
        <authorList>
            <person name="Moris V.C."/>
            <person name="Podsiadlowski L."/>
            <person name="Martin S."/>
            <person name="Oeyen J.P."/>
            <person name="Donath A."/>
            <person name="Petersen M."/>
            <person name="Wilbrandt J."/>
            <person name="Misof B."/>
            <person name="Liedtke D."/>
            <person name="Thamm M."/>
            <person name="Scheiner R."/>
            <person name="Schmitt T."/>
            <person name="Niehuis O."/>
        </authorList>
    </citation>
    <scope>NUCLEOTIDE SEQUENCE</scope>
    <source>
        <strain evidence="1">GBR_01_08_01A</strain>
    </source>
</reference>
<feature type="non-terminal residue" evidence="1">
    <location>
        <position position="139"/>
    </location>
</feature>
<evidence type="ECO:0000313" key="2">
    <source>
        <dbReference type="Proteomes" id="UP001258017"/>
    </source>
</evidence>
<dbReference type="Proteomes" id="UP001258017">
    <property type="component" value="Unassembled WGS sequence"/>
</dbReference>
<reference evidence="1" key="1">
    <citation type="submission" date="2021-08" db="EMBL/GenBank/DDBJ databases">
        <authorList>
            <person name="Misof B."/>
            <person name="Oliver O."/>
            <person name="Podsiadlowski L."/>
            <person name="Donath A."/>
            <person name="Peters R."/>
            <person name="Mayer C."/>
            <person name="Rust J."/>
            <person name="Gunkel S."/>
            <person name="Lesny P."/>
            <person name="Martin S."/>
            <person name="Oeyen J.P."/>
            <person name="Petersen M."/>
            <person name="Panagiotis P."/>
            <person name="Wilbrandt J."/>
            <person name="Tanja T."/>
        </authorList>
    </citation>
    <scope>NUCLEOTIDE SEQUENCE</scope>
    <source>
        <strain evidence="1">GBR_01_08_01A</strain>
        <tissue evidence="1">Thorax + abdomen</tissue>
    </source>
</reference>
<name>A0AAD9R894_9HYME</name>
<organism evidence="1 2">
    <name type="scientific">Odynerus spinipes</name>
    <dbReference type="NCBI Taxonomy" id="1348599"/>
    <lineage>
        <taxon>Eukaryota</taxon>
        <taxon>Metazoa</taxon>
        <taxon>Ecdysozoa</taxon>
        <taxon>Arthropoda</taxon>
        <taxon>Hexapoda</taxon>
        <taxon>Insecta</taxon>
        <taxon>Pterygota</taxon>
        <taxon>Neoptera</taxon>
        <taxon>Endopterygota</taxon>
        <taxon>Hymenoptera</taxon>
        <taxon>Apocrita</taxon>
        <taxon>Aculeata</taxon>
        <taxon>Vespoidea</taxon>
        <taxon>Vespidae</taxon>
        <taxon>Eumeninae</taxon>
        <taxon>Odynerus</taxon>
    </lineage>
</organism>
<evidence type="ECO:0000313" key="1">
    <source>
        <dbReference type="EMBL" id="KAK2574839.1"/>
    </source>
</evidence>
<dbReference type="EMBL" id="JAIFRP010004672">
    <property type="protein sequence ID" value="KAK2574839.1"/>
    <property type="molecule type" value="Genomic_DNA"/>
</dbReference>
<sequence length="139" mass="15117">MSSNTQSSSSLIDSLNGTNVIRPVSTQGAVNTVKSFSKVVSNSLFPKKNQAIIIDTIEGIEVKVYLKAIAAKTSPTNIVSASKIAQNRFCCYLNSTQLVEELTNEGNNEILIAGNKVKMRPYITKSKRVIFSNVHPCIP</sequence>
<keyword evidence="2" id="KW-1185">Reference proteome</keyword>
<comment type="caution">
    <text evidence="1">The sequence shown here is derived from an EMBL/GenBank/DDBJ whole genome shotgun (WGS) entry which is preliminary data.</text>
</comment>
<proteinExistence type="predicted"/>
<accession>A0AAD9R894</accession>